<feature type="binding site" description="axial binding residue" evidence="2">
    <location>
        <position position="359"/>
    </location>
    <ligand>
        <name>heme</name>
        <dbReference type="ChEBI" id="CHEBI:30413"/>
    </ligand>
    <ligandPart>
        <name>Fe</name>
        <dbReference type="ChEBI" id="CHEBI:18248"/>
    </ligandPart>
</feature>
<dbReference type="GO" id="GO:0016705">
    <property type="term" value="F:oxidoreductase activity, acting on paired donors, with incorporation or reduction of molecular oxygen"/>
    <property type="evidence" value="ECO:0007669"/>
    <property type="project" value="InterPro"/>
</dbReference>
<dbReference type="PANTHER" id="PTHR46696">
    <property type="entry name" value="P450, PUTATIVE (EUROFUNG)-RELATED"/>
    <property type="match status" value="1"/>
</dbReference>
<comment type="caution">
    <text evidence="3">The sequence shown here is derived from an EMBL/GenBank/DDBJ whole genome shotgun (WGS) entry which is preliminary data.</text>
</comment>
<sequence length="408" mass="46452">MRAPFDSTVPFLQEGYPFVSSRCDELGTDLFTSRLLLRPVTFLRGAEAAAIFYGDDRFTRQGAMPPTVQHLLQDKGSVQALDGAAHHERKELFLSLMSREAMDRLGDIFDEEWDTVLHSRPGPRRIVVHGFAREVLTRSVCRWSGIPLEMTDVPRLRDDLGMMVDNAGRFDPRNLYAQWRRRGTEKWAKALIAETRRGIVDPPRGSALSAFARHRESDGSLLSPEVAAVELINILRPMVALDRFIVFAATALHTYPQWRETFASGDESDLEPFVQEVRRFYPFFPVVPGRVVTAFEWRGHDFAQGDWVILDLYGTCHDPRIFEDPDSFHPERFRGFRWEEQPNGLIAQGAGRHQENHRCPGEWSTVELLKRSVRALAAADFDVPVQDLTIPLDQFPTLPRSGFLVHAA</sequence>
<dbReference type="GO" id="GO:0020037">
    <property type="term" value="F:heme binding"/>
    <property type="evidence" value="ECO:0007669"/>
    <property type="project" value="InterPro"/>
</dbReference>
<accession>A0A366IMM3</accession>
<dbReference type="SUPFAM" id="SSF48264">
    <property type="entry name" value="Cytochrome P450"/>
    <property type="match status" value="1"/>
</dbReference>
<name>A0A366IMM3_9MICO</name>
<dbReference type="CDD" id="cd11067">
    <property type="entry name" value="CYP152"/>
    <property type="match status" value="1"/>
</dbReference>
<dbReference type="Gene3D" id="1.10.630.10">
    <property type="entry name" value="Cytochrome P450"/>
    <property type="match status" value="1"/>
</dbReference>
<keyword evidence="2" id="KW-0349">Heme</keyword>
<dbReference type="Proteomes" id="UP000253509">
    <property type="component" value="Unassembled WGS sequence"/>
</dbReference>
<evidence type="ECO:0000313" key="4">
    <source>
        <dbReference type="Proteomes" id="UP000253509"/>
    </source>
</evidence>
<comment type="cofactor">
    <cofactor evidence="2">
        <name>heme</name>
        <dbReference type="ChEBI" id="CHEBI:30413"/>
    </cofactor>
</comment>
<dbReference type="GO" id="GO:0004497">
    <property type="term" value="F:monooxygenase activity"/>
    <property type="evidence" value="ECO:0007669"/>
    <property type="project" value="InterPro"/>
</dbReference>
<reference evidence="3 4" key="1">
    <citation type="submission" date="2018-06" db="EMBL/GenBank/DDBJ databases">
        <title>Freshwater and sediment microbial communities from various areas in North America, analyzing microbe dynamics in response to fracking.</title>
        <authorList>
            <person name="Lamendella R."/>
        </authorList>
    </citation>
    <scope>NUCLEOTIDE SEQUENCE [LARGE SCALE GENOMIC DNA]</scope>
    <source>
        <strain evidence="3 4">3b_TX</strain>
    </source>
</reference>
<dbReference type="PRINTS" id="PR00463">
    <property type="entry name" value="EP450I"/>
</dbReference>
<gene>
    <name evidence="3" type="ORF">DFO65_10132</name>
</gene>
<dbReference type="RefSeq" id="WP_113902403.1">
    <property type="nucleotide sequence ID" value="NZ_QNSB01000001.1"/>
</dbReference>
<dbReference type="InterPro" id="IPR001128">
    <property type="entry name" value="Cyt_P450"/>
</dbReference>
<dbReference type="GO" id="GO:0005506">
    <property type="term" value="F:iron ion binding"/>
    <property type="evidence" value="ECO:0007669"/>
    <property type="project" value="InterPro"/>
</dbReference>
<evidence type="ECO:0000313" key="3">
    <source>
        <dbReference type="EMBL" id="RBP74315.1"/>
    </source>
</evidence>
<evidence type="ECO:0000256" key="2">
    <source>
        <dbReference type="PIRSR" id="PIRSR602401-1"/>
    </source>
</evidence>
<keyword evidence="4" id="KW-1185">Reference proteome</keyword>
<comment type="similarity">
    <text evidence="1">Belongs to the cytochrome P450 family.</text>
</comment>
<dbReference type="InterPro" id="IPR036396">
    <property type="entry name" value="Cyt_P450_sf"/>
</dbReference>
<keyword evidence="2" id="KW-0408">Iron</keyword>
<proteinExistence type="inferred from homology"/>
<keyword evidence="2" id="KW-0479">Metal-binding</keyword>
<dbReference type="AlphaFoldDB" id="A0A366IMM3"/>
<dbReference type="Pfam" id="PF00067">
    <property type="entry name" value="p450"/>
    <property type="match status" value="1"/>
</dbReference>
<dbReference type="EMBL" id="QNSB01000001">
    <property type="protein sequence ID" value="RBP74315.1"/>
    <property type="molecule type" value="Genomic_DNA"/>
</dbReference>
<dbReference type="InterPro" id="IPR002401">
    <property type="entry name" value="Cyt_P450_E_grp-I"/>
</dbReference>
<organism evidence="3 4">
    <name type="scientific">Brevibacterium celere</name>
    <dbReference type="NCBI Taxonomy" id="225845"/>
    <lineage>
        <taxon>Bacteria</taxon>
        <taxon>Bacillati</taxon>
        <taxon>Actinomycetota</taxon>
        <taxon>Actinomycetes</taxon>
        <taxon>Micrococcales</taxon>
        <taxon>Brevibacteriaceae</taxon>
        <taxon>Brevibacterium</taxon>
    </lineage>
</organism>
<protein>
    <submittedName>
        <fullName evidence="3">Fatty-acid peroxygenase</fullName>
    </submittedName>
</protein>
<evidence type="ECO:0000256" key="1">
    <source>
        <dbReference type="ARBA" id="ARBA00010617"/>
    </source>
</evidence>
<dbReference type="PANTHER" id="PTHR46696:SF6">
    <property type="entry name" value="P450, PUTATIVE (EUROFUNG)-RELATED"/>
    <property type="match status" value="1"/>
</dbReference>